<dbReference type="InParanoid" id="A0A1D2VET3"/>
<reference evidence="2" key="1">
    <citation type="submission" date="2016-05" db="EMBL/GenBank/DDBJ databases">
        <title>Comparative genomics of biotechnologically important yeasts.</title>
        <authorList>
            <consortium name="DOE Joint Genome Institute"/>
            <person name="Riley R."/>
            <person name="Haridas S."/>
            <person name="Wolfe K.H."/>
            <person name="Lopes M.R."/>
            <person name="Hittinger C.T."/>
            <person name="Goker M."/>
            <person name="Salamov A."/>
            <person name="Wisecaver J."/>
            <person name="Long T.M."/>
            <person name="Aerts A.L."/>
            <person name="Barry K."/>
            <person name="Choi C."/>
            <person name="Clum A."/>
            <person name="Coughlan A.Y."/>
            <person name="Deshpande S."/>
            <person name="Douglass A.P."/>
            <person name="Hanson S.J."/>
            <person name="Klenk H.-P."/>
            <person name="Labutti K."/>
            <person name="Lapidus A."/>
            <person name="Lindquist E."/>
            <person name="Lipzen A."/>
            <person name="Meier-Kolthoff J.P."/>
            <person name="Ohm R.A."/>
            <person name="Otillar R.P."/>
            <person name="Pangilinan J."/>
            <person name="Peng Y."/>
            <person name="Rokas A."/>
            <person name="Rosa C.A."/>
            <person name="Scheuner C."/>
            <person name="Sibirny A.A."/>
            <person name="Slot J.C."/>
            <person name="Stielow J.B."/>
            <person name="Sun H."/>
            <person name="Kurtzman C.P."/>
            <person name="Blackwell M."/>
            <person name="Grigoriev I.V."/>
            <person name="Jeffries T.W."/>
        </authorList>
    </citation>
    <scope>NUCLEOTIDE SEQUENCE [LARGE SCALE GENOMIC DNA]</scope>
    <source>
        <strain evidence="2">DSM 1968</strain>
    </source>
</reference>
<gene>
    <name evidence="1" type="ORF">ASCRUDRAFT_81604</name>
</gene>
<proteinExistence type="predicted"/>
<protein>
    <submittedName>
        <fullName evidence="1">Uncharacterized protein</fullName>
    </submittedName>
</protein>
<evidence type="ECO:0000313" key="2">
    <source>
        <dbReference type="Proteomes" id="UP000095038"/>
    </source>
</evidence>
<dbReference type="AlphaFoldDB" id="A0A1D2VET3"/>
<name>A0A1D2VET3_9ASCO</name>
<dbReference type="EMBL" id="KV454483">
    <property type="protein sequence ID" value="ODV60161.1"/>
    <property type="molecule type" value="Genomic_DNA"/>
</dbReference>
<accession>A0A1D2VET3</accession>
<dbReference type="RefSeq" id="XP_020046468.1">
    <property type="nucleotide sequence ID" value="XM_020194633.1"/>
</dbReference>
<evidence type="ECO:0000313" key="1">
    <source>
        <dbReference type="EMBL" id="ODV60161.1"/>
    </source>
</evidence>
<dbReference type="GeneID" id="30968269"/>
<sequence>MKIREDPDDTIIEYVYHWLSINAFLNFNIPKLQKDITIQEIEILNVDKQLPSPTILKLHFETKPISTNRCNLFYDSYHMVVPAEQCQFSNEELIEITTRLSSYIFDNSHIISNVFDYATGSNVIVLNEKSIEYLFQNRLLDPICRLISPTNITGSNHVFYQTLKVLNPVKQSKKSQYEKFKVIPGITLVIGESRKPVVPIEIKLPNLKKYFYDFSSTFFETSTINNKMQNFKKVFSQSLYQTLFSCCDDGIISDYKNVFFYEILFEQYNDNQVAGIAEGNMIAKVPIKYKMISLKDTSLDNLTPSTILTAFILKHFLRQSRRSDRERKEHQNKCLTMLKNLAISPSLNRKFIKAFYTIQNQYVTFIKNSETDNASLRINSAEGILFKALTDKVICCPSDVFLKNVTTIIQGDKPN</sequence>
<dbReference type="Proteomes" id="UP000095038">
    <property type="component" value="Unassembled WGS sequence"/>
</dbReference>
<organism evidence="1 2">
    <name type="scientific">Ascoidea rubescens DSM 1968</name>
    <dbReference type="NCBI Taxonomy" id="1344418"/>
    <lineage>
        <taxon>Eukaryota</taxon>
        <taxon>Fungi</taxon>
        <taxon>Dikarya</taxon>
        <taxon>Ascomycota</taxon>
        <taxon>Saccharomycotina</taxon>
        <taxon>Saccharomycetes</taxon>
        <taxon>Ascoideaceae</taxon>
        <taxon>Ascoidea</taxon>
    </lineage>
</organism>
<keyword evidence="2" id="KW-1185">Reference proteome</keyword>